<proteinExistence type="predicted"/>
<dbReference type="EMBL" id="ML996573">
    <property type="protein sequence ID" value="KAF2757521.1"/>
    <property type="molecule type" value="Genomic_DNA"/>
</dbReference>
<keyword evidence="3" id="KW-1185">Reference proteome</keyword>
<dbReference type="Proteomes" id="UP000799437">
    <property type="component" value="Unassembled WGS sequence"/>
</dbReference>
<dbReference type="RefSeq" id="XP_033599972.1">
    <property type="nucleotide sequence ID" value="XM_033741333.1"/>
</dbReference>
<reference evidence="2" key="1">
    <citation type="journal article" date="2020" name="Stud. Mycol.">
        <title>101 Dothideomycetes genomes: a test case for predicting lifestyles and emergence of pathogens.</title>
        <authorList>
            <person name="Haridas S."/>
            <person name="Albert R."/>
            <person name="Binder M."/>
            <person name="Bloem J."/>
            <person name="Labutti K."/>
            <person name="Salamov A."/>
            <person name="Andreopoulos B."/>
            <person name="Baker S."/>
            <person name="Barry K."/>
            <person name="Bills G."/>
            <person name="Bluhm B."/>
            <person name="Cannon C."/>
            <person name="Castanera R."/>
            <person name="Culley D."/>
            <person name="Daum C."/>
            <person name="Ezra D."/>
            <person name="Gonzalez J."/>
            <person name="Henrissat B."/>
            <person name="Kuo A."/>
            <person name="Liang C."/>
            <person name="Lipzen A."/>
            <person name="Lutzoni F."/>
            <person name="Magnuson J."/>
            <person name="Mondo S."/>
            <person name="Nolan M."/>
            <person name="Ohm R."/>
            <person name="Pangilinan J."/>
            <person name="Park H.-J."/>
            <person name="Ramirez L."/>
            <person name="Alfaro M."/>
            <person name="Sun H."/>
            <person name="Tritt A."/>
            <person name="Yoshinaga Y."/>
            <person name="Zwiers L.-H."/>
            <person name="Turgeon B."/>
            <person name="Goodwin S."/>
            <person name="Spatafora J."/>
            <person name="Crous P."/>
            <person name="Grigoriev I."/>
        </authorList>
    </citation>
    <scope>NUCLEOTIDE SEQUENCE</scope>
    <source>
        <strain evidence="2">CBS 121739</strain>
    </source>
</reference>
<evidence type="ECO:0000313" key="3">
    <source>
        <dbReference type="Proteomes" id="UP000799437"/>
    </source>
</evidence>
<feature type="compositionally biased region" description="Basic residues" evidence="1">
    <location>
        <begin position="125"/>
        <end position="138"/>
    </location>
</feature>
<sequence>MTACLRFQVAFVVRLYNQLPRDGTCIVPSHHQPHSRTSNPVPINPLTKHTHPQPHTQTPPPLISNLHPNTHTMATKKDMRRPDLGTYPPSSPTSLSLSKTPHIHSNHVLYSPHPTRKLTQTNSRPLHRSQRRRRRPRHDGHNVANPPHGRRTYPPLLSAPLPLITFLPLYLPPPIPNITN</sequence>
<dbReference type="AlphaFoldDB" id="A0A6A6W8V2"/>
<organism evidence="2 3">
    <name type="scientific">Pseudovirgaria hyperparasitica</name>
    <dbReference type="NCBI Taxonomy" id="470096"/>
    <lineage>
        <taxon>Eukaryota</taxon>
        <taxon>Fungi</taxon>
        <taxon>Dikarya</taxon>
        <taxon>Ascomycota</taxon>
        <taxon>Pezizomycotina</taxon>
        <taxon>Dothideomycetes</taxon>
        <taxon>Dothideomycetes incertae sedis</taxon>
        <taxon>Acrospermales</taxon>
        <taxon>Acrospermaceae</taxon>
        <taxon>Pseudovirgaria</taxon>
    </lineage>
</organism>
<name>A0A6A6W8V2_9PEZI</name>
<feature type="region of interest" description="Disordered" evidence="1">
    <location>
        <begin position="27"/>
        <end position="154"/>
    </location>
</feature>
<gene>
    <name evidence="2" type="ORF">EJ05DRAFT_392440</name>
</gene>
<evidence type="ECO:0000256" key="1">
    <source>
        <dbReference type="SAM" id="MobiDB-lite"/>
    </source>
</evidence>
<accession>A0A6A6W8V2</accession>
<protein>
    <submittedName>
        <fullName evidence="2">Uncharacterized protein</fullName>
    </submittedName>
</protein>
<evidence type="ECO:0000313" key="2">
    <source>
        <dbReference type="EMBL" id="KAF2757521.1"/>
    </source>
</evidence>
<dbReference type="GeneID" id="54482387"/>